<accession>A0AAV5UVC4</accession>
<organism evidence="3 4">
    <name type="scientific">Pristionchus fissidentatus</name>
    <dbReference type="NCBI Taxonomy" id="1538716"/>
    <lineage>
        <taxon>Eukaryota</taxon>
        <taxon>Metazoa</taxon>
        <taxon>Ecdysozoa</taxon>
        <taxon>Nematoda</taxon>
        <taxon>Chromadorea</taxon>
        <taxon>Rhabditida</taxon>
        <taxon>Rhabditina</taxon>
        <taxon>Diplogasteromorpha</taxon>
        <taxon>Diplogasteroidea</taxon>
        <taxon>Neodiplogasteridae</taxon>
        <taxon>Pristionchus</taxon>
    </lineage>
</organism>
<keyword evidence="2" id="KW-1133">Transmembrane helix</keyword>
<name>A0AAV5UVC4_9BILA</name>
<evidence type="ECO:0000256" key="1">
    <source>
        <dbReference type="SAM" id="MobiDB-lite"/>
    </source>
</evidence>
<sequence length="208" mass="22928">IVRSPVNLSSRSSGRGDMPVGHGMVSIIRRRCGERTFRRHLLARDHPSVDPPSRIAPQSCLDADYSSGRMDQFPTTTTTTQNPFEIPATMNPSIDRIVFQIEQLGGVINELSYGLNVAVGELGARAQETVANIQDELTGNKTGVPDMLNTVSVKFSNWPVSSFLIVCITGLILIIVGLIFLCSKGVAYWAERRYKRFIPSHPSDIENL</sequence>
<protein>
    <recommendedName>
        <fullName evidence="5">Plasma membrane fusion protein PRM1</fullName>
    </recommendedName>
</protein>
<keyword evidence="2" id="KW-0812">Transmembrane</keyword>
<evidence type="ECO:0008006" key="5">
    <source>
        <dbReference type="Google" id="ProtNLM"/>
    </source>
</evidence>
<reference evidence="3" key="1">
    <citation type="submission" date="2023-10" db="EMBL/GenBank/DDBJ databases">
        <title>Genome assembly of Pristionchus species.</title>
        <authorList>
            <person name="Yoshida K."/>
            <person name="Sommer R.J."/>
        </authorList>
    </citation>
    <scope>NUCLEOTIDE SEQUENCE</scope>
    <source>
        <strain evidence="3">RS5133</strain>
    </source>
</reference>
<feature type="region of interest" description="Disordered" evidence="1">
    <location>
        <begin position="1"/>
        <end position="21"/>
    </location>
</feature>
<gene>
    <name evidence="3" type="ORF">PFISCL1PPCAC_2537</name>
</gene>
<evidence type="ECO:0000313" key="3">
    <source>
        <dbReference type="EMBL" id="GMT11240.1"/>
    </source>
</evidence>
<dbReference type="Proteomes" id="UP001432322">
    <property type="component" value="Unassembled WGS sequence"/>
</dbReference>
<dbReference type="EMBL" id="BTSY01000001">
    <property type="protein sequence ID" value="GMT11240.1"/>
    <property type="molecule type" value="Genomic_DNA"/>
</dbReference>
<evidence type="ECO:0000256" key="2">
    <source>
        <dbReference type="SAM" id="Phobius"/>
    </source>
</evidence>
<keyword evidence="4" id="KW-1185">Reference proteome</keyword>
<keyword evidence="2" id="KW-0472">Membrane</keyword>
<proteinExistence type="predicted"/>
<feature type="transmembrane region" description="Helical" evidence="2">
    <location>
        <begin position="163"/>
        <end position="190"/>
    </location>
</feature>
<feature type="non-terminal residue" evidence="3">
    <location>
        <position position="1"/>
    </location>
</feature>
<feature type="compositionally biased region" description="Polar residues" evidence="1">
    <location>
        <begin position="1"/>
        <end position="13"/>
    </location>
</feature>
<evidence type="ECO:0000313" key="4">
    <source>
        <dbReference type="Proteomes" id="UP001432322"/>
    </source>
</evidence>
<comment type="caution">
    <text evidence="3">The sequence shown here is derived from an EMBL/GenBank/DDBJ whole genome shotgun (WGS) entry which is preliminary data.</text>
</comment>
<dbReference type="AlphaFoldDB" id="A0AAV5UVC4"/>